<organism evidence="1 2">
    <name type="scientific">Fibrobacter intestinalis</name>
    <dbReference type="NCBI Taxonomy" id="28122"/>
    <lineage>
        <taxon>Bacteria</taxon>
        <taxon>Pseudomonadati</taxon>
        <taxon>Fibrobacterota</taxon>
        <taxon>Fibrobacteria</taxon>
        <taxon>Fibrobacterales</taxon>
        <taxon>Fibrobacteraceae</taxon>
        <taxon>Fibrobacter</taxon>
    </lineage>
</organism>
<evidence type="ECO:0008006" key="3">
    <source>
        <dbReference type="Google" id="ProtNLM"/>
    </source>
</evidence>
<evidence type="ECO:0000313" key="2">
    <source>
        <dbReference type="Proteomes" id="UP000184275"/>
    </source>
</evidence>
<reference evidence="2" key="1">
    <citation type="submission" date="2016-11" db="EMBL/GenBank/DDBJ databases">
        <authorList>
            <person name="Varghese N."/>
            <person name="Submissions S."/>
        </authorList>
    </citation>
    <scope>NUCLEOTIDE SEQUENCE [LARGE SCALE GENOMIC DNA]</scope>
    <source>
        <strain evidence="2">UWOS</strain>
    </source>
</reference>
<name>A0A1M6ST87_9BACT</name>
<dbReference type="EMBL" id="FRAW01000007">
    <property type="protein sequence ID" value="SHK47788.1"/>
    <property type="molecule type" value="Genomic_DNA"/>
</dbReference>
<evidence type="ECO:0000313" key="1">
    <source>
        <dbReference type="EMBL" id="SHK47788.1"/>
    </source>
</evidence>
<keyword evidence="2" id="KW-1185">Reference proteome</keyword>
<accession>A0A1M6ST87</accession>
<dbReference type="Proteomes" id="UP000184275">
    <property type="component" value="Unassembled WGS sequence"/>
</dbReference>
<dbReference type="RefSeq" id="WP_073303211.1">
    <property type="nucleotide sequence ID" value="NZ_FRAW01000007.1"/>
</dbReference>
<dbReference type="AlphaFoldDB" id="A0A1M6ST87"/>
<protein>
    <recommendedName>
        <fullName evidence="3">Aspartyl protease</fullName>
    </recommendedName>
</protein>
<sequence length="240" mass="26112">MEIYKLLPNKDGLIAFQKDGQTILVDTGLADSFGGANAPLEICGVTVPFQRDLSELPLCGRNPEIVSRILDGVAVDRILGLSGLSPFKIIVDASAHRIQFDTEEISLSHDWHSVEIEMVGGCLFVSIWLNGVPRKLLLDSGTPASFADSLWLDACVRKADRQDFHLLSGDETASVYRALSKIAGFTFPIRYSVLSDALRKKIESLNHLSAGTVNGILGSALLENHRGYLDVASGIFKVMQ</sequence>
<proteinExistence type="predicted"/>
<dbReference type="Gene3D" id="2.40.70.10">
    <property type="entry name" value="Acid Proteases"/>
    <property type="match status" value="1"/>
</dbReference>
<dbReference type="InterPro" id="IPR021109">
    <property type="entry name" value="Peptidase_aspartic_dom_sf"/>
</dbReference>
<gene>
    <name evidence="1" type="ORF">SAMN05720469_10746</name>
</gene>